<dbReference type="Pfam" id="PF00392">
    <property type="entry name" value="GntR"/>
    <property type="match status" value="1"/>
</dbReference>
<proteinExistence type="inferred from homology"/>
<dbReference type="EMBL" id="AWXA01000043">
    <property type="protein sequence ID" value="ERT58415.1"/>
    <property type="molecule type" value="Genomic_DNA"/>
</dbReference>
<dbReference type="InterPro" id="IPR000524">
    <property type="entry name" value="Tscrpt_reg_HTH_GntR"/>
</dbReference>
<evidence type="ECO:0000259" key="6">
    <source>
        <dbReference type="PROSITE" id="PS50949"/>
    </source>
</evidence>
<dbReference type="CDD" id="cd07377">
    <property type="entry name" value="WHTH_GntR"/>
    <property type="match status" value="1"/>
</dbReference>
<dbReference type="PANTHER" id="PTHR46577">
    <property type="entry name" value="HTH-TYPE TRANSCRIPTIONAL REGULATORY PROTEIN GABR"/>
    <property type="match status" value="1"/>
</dbReference>
<dbReference type="Gene3D" id="1.10.10.10">
    <property type="entry name" value="Winged helix-like DNA-binding domain superfamily/Winged helix DNA-binding domain"/>
    <property type="match status" value="1"/>
</dbReference>
<evidence type="ECO:0000256" key="3">
    <source>
        <dbReference type="ARBA" id="ARBA00023015"/>
    </source>
</evidence>
<dbReference type="AlphaFoldDB" id="U7UGE1"/>
<dbReference type="PROSITE" id="PS50949">
    <property type="entry name" value="HTH_GNTR"/>
    <property type="match status" value="1"/>
</dbReference>
<dbReference type="OrthoDB" id="9808770at2"/>
<dbReference type="Pfam" id="PF00155">
    <property type="entry name" value="Aminotran_1_2"/>
    <property type="match status" value="1"/>
</dbReference>
<dbReference type="SUPFAM" id="SSF46785">
    <property type="entry name" value="Winged helix' DNA-binding domain"/>
    <property type="match status" value="1"/>
</dbReference>
<dbReference type="GO" id="GO:0003700">
    <property type="term" value="F:DNA-binding transcription factor activity"/>
    <property type="evidence" value="ECO:0007669"/>
    <property type="project" value="InterPro"/>
</dbReference>
<evidence type="ECO:0000256" key="5">
    <source>
        <dbReference type="ARBA" id="ARBA00023163"/>
    </source>
</evidence>
<dbReference type="InterPro" id="IPR015424">
    <property type="entry name" value="PyrdxlP-dep_Trfase"/>
</dbReference>
<name>U7UGE1_9FIRM</name>
<dbReference type="GO" id="GO:0003677">
    <property type="term" value="F:DNA binding"/>
    <property type="evidence" value="ECO:0007669"/>
    <property type="project" value="UniProtKB-KW"/>
</dbReference>
<dbReference type="InterPro" id="IPR036390">
    <property type="entry name" value="WH_DNA-bd_sf"/>
</dbReference>
<dbReference type="InterPro" id="IPR004839">
    <property type="entry name" value="Aminotransferase_I/II_large"/>
</dbReference>
<dbReference type="PATRIC" id="fig|1111454.3.peg.1603"/>
<keyword evidence="2" id="KW-0663">Pyridoxal phosphate</keyword>
<reference evidence="7 8" key="1">
    <citation type="submission" date="2013-09" db="EMBL/GenBank/DDBJ databases">
        <authorList>
            <person name="Durkin A.S."/>
            <person name="Haft D.R."/>
            <person name="McCorrison J."/>
            <person name="Torralba M."/>
            <person name="Gillis M."/>
            <person name="Haft D.H."/>
            <person name="Methe B."/>
            <person name="Sutton G."/>
            <person name="Nelson K.E."/>
        </authorList>
    </citation>
    <scope>NUCLEOTIDE SEQUENCE [LARGE SCALE GENOMIC DNA]</scope>
    <source>
        <strain evidence="7 8">BV3C16-1</strain>
    </source>
</reference>
<evidence type="ECO:0000256" key="4">
    <source>
        <dbReference type="ARBA" id="ARBA00023125"/>
    </source>
</evidence>
<feature type="domain" description="HTH gntR-type" evidence="6">
    <location>
        <begin position="12"/>
        <end position="80"/>
    </location>
</feature>
<comment type="caution">
    <text evidence="7">The sequence shown here is derived from an EMBL/GenBank/DDBJ whole genome shotgun (WGS) entry which is preliminary data.</text>
</comment>
<dbReference type="eggNOG" id="COG1167">
    <property type="taxonomic scope" value="Bacteria"/>
</dbReference>
<dbReference type="InterPro" id="IPR015421">
    <property type="entry name" value="PyrdxlP-dep_Trfase_major"/>
</dbReference>
<dbReference type="InterPro" id="IPR036388">
    <property type="entry name" value="WH-like_DNA-bd_sf"/>
</dbReference>
<dbReference type="RefSeq" id="WP_023054135.1">
    <property type="nucleotide sequence ID" value="NZ_AWXA01000043.1"/>
</dbReference>
<accession>U7UGE1</accession>
<dbReference type="STRING" id="1111454.HMPREF1250_1058"/>
<dbReference type="SMART" id="SM00345">
    <property type="entry name" value="HTH_GNTR"/>
    <property type="match status" value="1"/>
</dbReference>
<dbReference type="SUPFAM" id="SSF53383">
    <property type="entry name" value="PLP-dependent transferases"/>
    <property type="match status" value="1"/>
</dbReference>
<evidence type="ECO:0000256" key="2">
    <source>
        <dbReference type="ARBA" id="ARBA00022898"/>
    </source>
</evidence>
<dbReference type="Gene3D" id="3.40.640.10">
    <property type="entry name" value="Type I PLP-dependent aspartate aminotransferase-like (Major domain)"/>
    <property type="match status" value="1"/>
</dbReference>
<evidence type="ECO:0000256" key="1">
    <source>
        <dbReference type="ARBA" id="ARBA00005384"/>
    </source>
</evidence>
<keyword evidence="4" id="KW-0238">DNA-binding</keyword>
<keyword evidence="8" id="KW-1185">Reference proteome</keyword>
<dbReference type="CDD" id="cd00609">
    <property type="entry name" value="AAT_like"/>
    <property type="match status" value="1"/>
</dbReference>
<keyword evidence="5" id="KW-0804">Transcription</keyword>
<evidence type="ECO:0000313" key="8">
    <source>
        <dbReference type="Proteomes" id="UP000017090"/>
    </source>
</evidence>
<keyword evidence="3" id="KW-0805">Transcription regulation</keyword>
<gene>
    <name evidence="7" type="ORF">HMPREF1250_1058</name>
</gene>
<comment type="similarity">
    <text evidence="1">In the C-terminal section; belongs to the class-I pyridoxal-phosphate-dependent aminotransferase family.</text>
</comment>
<dbReference type="Proteomes" id="UP000017090">
    <property type="component" value="Unassembled WGS sequence"/>
</dbReference>
<dbReference type="PANTHER" id="PTHR46577:SF1">
    <property type="entry name" value="HTH-TYPE TRANSCRIPTIONAL REGULATORY PROTEIN GABR"/>
    <property type="match status" value="1"/>
</dbReference>
<dbReference type="InterPro" id="IPR051446">
    <property type="entry name" value="HTH_trans_reg/aminotransferase"/>
</dbReference>
<organism evidence="7 8">
    <name type="scientific">Megasphaera vaginalis</name>
    <name type="common">ex Srinivasan et al. 2021</name>
    <dbReference type="NCBI Taxonomy" id="1111454"/>
    <lineage>
        <taxon>Bacteria</taxon>
        <taxon>Bacillati</taxon>
        <taxon>Bacillota</taxon>
        <taxon>Negativicutes</taxon>
        <taxon>Veillonellales</taxon>
        <taxon>Veillonellaceae</taxon>
        <taxon>Megasphaera</taxon>
    </lineage>
</organism>
<sequence>MLTYVLDGNRSGCLYERLYNCIKEDILTQVLQAGEKLPSKRSLASHLQISTMTVETAYGQLLAEGYIYSVAKKGFYVSPFSNHGRISQRRAPQSLPVTKTAETVYFADFVSNEIQPEMFPFAAWTKTMRAVMAEEQEQLVRCTPAGGALALRLAICDHLRRFRGMYVEPEQVIVGAGTEYLYGLLIRFFGPERVYCLEDPGYAKMRMIYAYNNAACVYAGVSDDGIKMADVRRQLADVVHISPSHQFPTGLIMPIAKRYELLSWANECDGRHILEDEYDSEFRFMGRPIPTLFSIDASGKVIYMNTFSKSLSPTIRISYLVLPPELVLPFKEKLGFLSCTVSNFEQYTLARFMGDGFFERHLNHVRTAYRHKRDHLIRALKRSPLSKKTEIIEASAGLHFLLQADIEDADAQVIERCRKEGLRLTSLSQYYFNPLSQREHTFIINYSTLEETRIDEAVRKLCRAMLRC</sequence>
<protein>
    <submittedName>
        <fullName evidence="7">Transcriptional regulator, GntR family</fullName>
    </submittedName>
</protein>
<evidence type="ECO:0000313" key="7">
    <source>
        <dbReference type="EMBL" id="ERT58415.1"/>
    </source>
</evidence>
<dbReference type="GO" id="GO:0030170">
    <property type="term" value="F:pyridoxal phosphate binding"/>
    <property type="evidence" value="ECO:0007669"/>
    <property type="project" value="InterPro"/>
</dbReference>